<dbReference type="Gene3D" id="3.40.50.300">
    <property type="entry name" value="P-loop containing nucleotide triphosphate hydrolases"/>
    <property type="match status" value="1"/>
</dbReference>
<evidence type="ECO:0000259" key="2">
    <source>
        <dbReference type="Pfam" id="PF14491"/>
    </source>
</evidence>
<evidence type="ECO:0000313" key="3">
    <source>
        <dbReference type="EMBL" id="SHL37541.1"/>
    </source>
</evidence>
<keyword evidence="4" id="KW-1185">Reference proteome</keyword>
<dbReference type="GO" id="GO:0005524">
    <property type="term" value="F:ATP binding"/>
    <property type="evidence" value="ECO:0007669"/>
    <property type="project" value="InterPro"/>
</dbReference>
<organism evidence="3 4">
    <name type="scientific">Chitinophaga jiangningensis</name>
    <dbReference type="NCBI Taxonomy" id="1419482"/>
    <lineage>
        <taxon>Bacteria</taxon>
        <taxon>Pseudomonadati</taxon>
        <taxon>Bacteroidota</taxon>
        <taxon>Chitinophagia</taxon>
        <taxon>Chitinophagales</taxon>
        <taxon>Chitinophagaceae</taxon>
        <taxon>Chitinophaga</taxon>
    </lineage>
</organism>
<dbReference type="InterPro" id="IPR027417">
    <property type="entry name" value="P-loop_NTPase"/>
</dbReference>
<dbReference type="Proteomes" id="UP000184420">
    <property type="component" value="Unassembled WGS sequence"/>
</dbReference>
<dbReference type="PANTHER" id="PTHR43581:SF4">
    <property type="entry name" value="ATP_GTP PHOSPHATASE"/>
    <property type="match status" value="1"/>
</dbReference>
<dbReference type="AlphaFoldDB" id="A0A1M7A469"/>
<dbReference type="GO" id="GO:0016887">
    <property type="term" value="F:ATP hydrolysis activity"/>
    <property type="evidence" value="ECO:0007669"/>
    <property type="project" value="InterPro"/>
</dbReference>
<dbReference type="SUPFAM" id="SSF52540">
    <property type="entry name" value="P-loop containing nucleoside triphosphate hydrolases"/>
    <property type="match status" value="1"/>
</dbReference>
<dbReference type="InterPro" id="IPR029492">
    <property type="entry name" value="DUF4435"/>
</dbReference>
<dbReference type="InterPro" id="IPR003959">
    <property type="entry name" value="ATPase_AAA_core"/>
</dbReference>
<evidence type="ECO:0000259" key="1">
    <source>
        <dbReference type="Pfam" id="PF13304"/>
    </source>
</evidence>
<dbReference type="STRING" id="1419482.SAMN05444266_103120"/>
<dbReference type="Pfam" id="PF13304">
    <property type="entry name" value="AAA_21"/>
    <property type="match status" value="1"/>
</dbReference>
<gene>
    <name evidence="3" type="ORF">SAMN05444266_103120</name>
</gene>
<feature type="domain" description="ATPase AAA-type core" evidence="1">
    <location>
        <begin position="307"/>
        <end position="385"/>
    </location>
</feature>
<evidence type="ECO:0000313" key="4">
    <source>
        <dbReference type="Proteomes" id="UP000184420"/>
    </source>
</evidence>
<dbReference type="OrthoDB" id="9805802at2"/>
<sequence>MKIVFKGKYKSLTDFEAEALPKFVVLIGKNGTGKSQFLRLMNEASYFNMGQVKDYTTGSILPGTILSVTPAPLNIQIENLELFQSESPKQEILSAHMNQNVNTFFSLGPIYLKFLETAIPNGLDINTLTPEINLIDFLKDGTIAEKENQIRQLDYLFNPQIGSHPLGIKAIQKILISRDSIRMGLEVAAFKGKSLSELVQNDFYSTPLSEAVFANYFLYPQQLESLFFGYARKWLYNSIEYLHKKNERGALSPDAFSEKFKAPWLIINDILCDNDLPIRVSEINLIDFRPETIIDFYFYNAITNERILVQDFSSGERIIVGLIVRLFMSNNYSENLTFPDLLLLDEPDAHLHPQMTSILLRVLYETFAKKFGIAVIMSTHSIATIALAEEESIYQIQNIPKTNIVKVSKDEALGHLTHELPMLSIDYKRHKQIFVESPSDQKYYQNIFNKYRTEFKPPANLYFITTGYGKTNCDSVIKITNEIRASGNRTSFGIVDWDAKKNPTQEIYVHGHLARYSIENFILDPIYLVALFVSKNQADGVSELGFSSISNPYNIGQDTEVDLQRYADWVVKRLTTKFKEFNTSEKVTVSYANGKKIDLPSFYLQIKGHDLQTKLKVVFKSLSNYNDTDLLNDMSDVVAKCYPFVPIESYNLIRDLTNS</sequence>
<name>A0A1M7A469_9BACT</name>
<dbReference type="InterPro" id="IPR051396">
    <property type="entry name" value="Bact_Antivir_Def_Nuclease"/>
</dbReference>
<dbReference type="CDD" id="cd00267">
    <property type="entry name" value="ABC_ATPase"/>
    <property type="match status" value="1"/>
</dbReference>
<dbReference type="Pfam" id="PF14491">
    <property type="entry name" value="DUF4435"/>
    <property type="match status" value="1"/>
</dbReference>
<dbReference type="RefSeq" id="WP_073079793.1">
    <property type="nucleotide sequence ID" value="NZ_FRBL01000003.1"/>
</dbReference>
<proteinExistence type="predicted"/>
<protein>
    <submittedName>
        <fullName evidence="3">Uncharacterized protein</fullName>
    </submittedName>
</protein>
<feature type="domain" description="DUF4435" evidence="2">
    <location>
        <begin position="433"/>
        <end position="524"/>
    </location>
</feature>
<dbReference type="EMBL" id="FRBL01000003">
    <property type="protein sequence ID" value="SHL37541.1"/>
    <property type="molecule type" value="Genomic_DNA"/>
</dbReference>
<reference evidence="3 4" key="1">
    <citation type="submission" date="2016-11" db="EMBL/GenBank/DDBJ databases">
        <authorList>
            <person name="Jaros S."/>
            <person name="Januszkiewicz K."/>
            <person name="Wedrychowicz H."/>
        </authorList>
    </citation>
    <scope>NUCLEOTIDE SEQUENCE [LARGE SCALE GENOMIC DNA]</scope>
    <source>
        <strain evidence="3 4">DSM 27406</strain>
    </source>
</reference>
<accession>A0A1M7A469</accession>
<dbReference type="PANTHER" id="PTHR43581">
    <property type="entry name" value="ATP/GTP PHOSPHATASE"/>
    <property type="match status" value="1"/>
</dbReference>